<reference evidence="1" key="1">
    <citation type="submission" date="2021-06" db="EMBL/GenBank/DDBJ databases">
        <authorList>
            <person name="Kallberg Y."/>
            <person name="Tangrot J."/>
            <person name="Rosling A."/>
        </authorList>
    </citation>
    <scope>NUCLEOTIDE SEQUENCE</scope>
    <source>
        <strain evidence="1">28 12/20/2015</strain>
    </source>
</reference>
<sequence>QSNMSESDHKPSKRIKTKKVSEITKDLLGVDELEFANISYKKDDSQADQSLSDKSYEDEKTEDSTKGVRNCGRGSKNKGNNTCNTRKACSTKHDVHIVSDNDNGEEDN</sequence>
<evidence type="ECO:0000313" key="1">
    <source>
        <dbReference type="EMBL" id="CAG8707122.1"/>
    </source>
</evidence>
<proteinExistence type="predicted"/>
<organism evidence="1 2">
    <name type="scientific">Cetraspora pellucida</name>
    <dbReference type="NCBI Taxonomy" id="1433469"/>
    <lineage>
        <taxon>Eukaryota</taxon>
        <taxon>Fungi</taxon>
        <taxon>Fungi incertae sedis</taxon>
        <taxon>Mucoromycota</taxon>
        <taxon>Glomeromycotina</taxon>
        <taxon>Glomeromycetes</taxon>
        <taxon>Diversisporales</taxon>
        <taxon>Gigasporaceae</taxon>
        <taxon>Cetraspora</taxon>
    </lineage>
</organism>
<feature type="non-terminal residue" evidence="1">
    <location>
        <position position="1"/>
    </location>
</feature>
<dbReference type="EMBL" id="CAJVPW010025017">
    <property type="protein sequence ID" value="CAG8707122.1"/>
    <property type="molecule type" value="Genomic_DNA"/>
</dbReference>
<keyword evidence="2" id="KW-1185">Reference proteome</keyword>
<evidence type="ECO:0000313" key="2">
    <source>
        <dbReference type="Proteomes" id="UP000789366"/>
    </source>
</evidence>
<name>A0ACA9PFF9_9GLOM</name>
<protein>
    <submittedName>
        <fullName evidence="1">13915_t:CDS:1</fullName>
    </submittedName>
</protein>
<comment type="caution">
    <text evidence="1">The sequence shown here is derived from an EMBL/GenBank/DDBJ whole genome shotgun (WGS) entry which is preliminary data.</text>
</comment>
<gene>
    <name evidence="1" type="ORF">SPELUC_LOCUS11594</name>
</gene>
<dbReference type="Proteomes" id="UP000789366">
    <property type="component" value="Unassembled WGS sequence"/>
</dbReference>
<accession>A0ACA9PFF9</accession>
<feature type="non-terminal residue" evidence="1">
    <location>
        <position position="108"/>
    </location>
</feature>